<evidence type="ECO:0000313" key="4">
    <source>
        <dbReference type="EMBL" id="KDA54399.1"/>
    </source>
</evidence>
<dbReference type="EMBL" id="JMFG01000008">
    <property type="protein sequence ID" value="KDA54399.1"/>
    <property type="molecule type" value="Genomic_DNA"/>
</dbReference>
<evidence type="ECO:0000256" key="2">
    <source>
        <dbReference type="ARBA" id="ARBA00023210"/>
    </source>
</evidence>
<dbReference type="PANTHER" id="PTHR38429">
    <property type="entry name" value="SEPTATION PROTEIN SPOVG-RELATED"/>
    <property type="match status" value="1"/>
</dbReference>
<dbReference type="Gene3D" id="3.30.1120.40">
    <property type="entry name" value="Stage V sporulation protein G"/>
    <property type="match status" value="1"/>
</dbReference>
<dbReference type="OrthoDB" id="9796286at2"/>
<dbReference type="InterPro" id="IPR007170">
    <property type="entry name" value="SpoVG"/>
</dbReference>
<reference evidence="4 5" key="1">
    <citation type="submission" date="2014-04" db="EMBL/GenBank/DDBJ databases">
        <title>The Genome Sequence of Thermoanaerobaculum aquaticum MP-01, The First Cultivated Group 23 Acidobacterium.</title>
        <authorList>
            <person name="Stamps B.W."/>
            <person name="Losey N.A."/>
            <person name="Lawson P.A."/>
            <person name="Stevenson B.S."/>
        </authorList>
    </citation>
    <scope>NUCLEOTIDE SEQUENCE [LARGE SCALE GENOMIC DNA]</scope>
    <source>
        <strain evidence="4 5">MP-01</strain>
    </source>
</reference>
<evidence type="ECO:0000313" key="5">
    <source>
        <dbReference type="Proteomes" id="UP000027284"/>
    </source>
</evidence>
<accession>A0A062XYC2</accession>
<protein>
    <recommendedName>
        <fullName evidence="6">Septation protein SpoVG</fullName>
    </recommendedName>
</protein>
<dbReference type="RefSeq" id="WP_053334848.1">
    <property type="nucleotide sequence ID" value="NZ_JMFG01000008.1"/>
</dbReference>
<evidence type="ECO:0000256" key="3">
    <source>
        <dbReference type="ARBA" id="ARBA00023306"/>
    </source>
</evidence>
<dbReference type="PANTHER" id="PTHR38429:SF1">
    <property type="entry name" value="SEPTATION PROTEIN SPOVG-RELATED"/>
    <property type="match status" value="1"/>
</dbReference>
<dbReference type="GO" id="GO:0000917">
    <property type="term" value="P:division septum assembly"/>
    <property type="evidence" value="ECO:0007669"/>
    <property type="project" value="UniProtKB-KW"/>
</dbReference>
<dbReference type="STRING" id="1312852.EG19_11840"/>
<dbReference type="SUPFAM" id="SSF160537">
    <property type="entry name" value="SpoVG-like"/>
    <property type="match status" value="1"/>
</dbReference>
<evidence type="ECO:0000256" key="1">
    <source>
        <dbReference type="ARBA" id="ARBA00022618"/>
    </source>
</evidence>
<dbReference type="Proteomes" id="UP000027284">
    <property type="component" value="Unassembled WGS sequence"/>
</dbReference>
<comment type="caution">
    <text evidence="4">The sequence shown here is derived from an EMBL/GenBank/DDBJ whole genome shotgun (WGS) entry which is preliminary data.</text>
</comment>
<keyword evidence="3" id="KW-0131">Cell cycle</keyword>
<dbReference type="Pfam" id="PF04026">
    <property type="entry name" value="SpoVG"/>
    <property type="match status" value="1"/>
</dbReference>
<keyword evidence="5" id="KW-1185">Reference proteome</keyword>
<dbReference type="InterPro" id="IPR036751">
    <property type="entry name" value="SpoVG_sf"/>
</dbReference>
<proteinExistence type="predicted"/>
<evidence type="ECO:0008006" key="6">
    <source>
        <dbReference type="Google" id="ProtNLM"/>
    </source>
</evidence>
<sequence length="117" mass="13442">MEITEVRVNLNRQGRVKAFVQVVIDNALLIGDLRVMEGKEGTLYVAMPSRRLRNGSFKDVVHFLSTDARRQLEEAVLAEYQRLAQELGDPEVHPRLRQTLQKLLGEAYWSGESFDEE</sequence>
<gene>
    <name evidence="4" type="ORF">EG19_11840</name>
</gene>
<name>A0A062XYC2_9BACT</name>
<dbReference type="AlphaFoldDB" id="A0A062XYC2"/>
<dbReference type="GO" id="GO:0030435">
    <property type="term" value="P:sporulation resulting in formation of a cellular spore"/>
    <property type="evidence" value="ECO:0007669"/>
    <property type="project" value="InterPro"/>
</dbReference>
<keyword evidence="1" id="KW-0132">Cell division</keyword>
<organism evidence="4 5">
    <name type="scientific">Thermoanaerobaculum aquaticum</name>
    <dbReference type="NCBI Taxonomy" id="1312852"/>
    <lineage>
        <taxon>Bacteria</taxon>
        <taxon>Pseudomonadati</taxon>
        <taxon>Acidobacteriota</taxon>
        <taxon>Thermoanaerobaculia</taxon>
        <taxon>Thermoanaerobaculales</taxon>
        <taxon>Thermoanaerobaculaceae</taxon>
        <taxon>Thermoanaerobaculum</taxon>
    </lineage>
</organism>
<keyword evidence="2" id="KW-0717">Septation</keyword>